<dbReference type="RefSeq" id="WP_152216437.1">
    <property type="nucleotide sequence ID" value="NZ_JBAQYD010000042.1"/>
</dbReference>
<feature type="transmembrane region" description="Helical" evidence="1">
    <location>
        <begin position="81"/>
        <end position="103"/>
    </location>
</feature>
<comment type="caution">
    <text evidence="2">The sequence shown here is derived from an EMBL/GenBank/DDBJ whole genome shotgun (WGS) entry which is preliminary data.</text>
</comment>
<protein>
    <submittedName>
        <fullName evidence="2">Uncharacterized protein</fullName>
    </submittedName>
</protein>
<keyword evidence="1" id="KW-0812">Transmembrane</keyword>
<feature type="transmembrane region" description="Helical" evidence="1">
    <location>
        <begin position="51"/>
        <end position="74"/>
    </location>
</feature>
<keyword evidence="1" id="KW-0472">Membrane</keyword>
<dbReference type="EMBL" id="WESC01000009">
    <property type="protein sequence ID" value="KAB7739628.1"/>
    <property type="molecule type" value="Genomic_DNA"/>
</dbReference>
<evidence type="ECO:0000256" key="1">
    <source>
        <dbReference type="SAM" id="Phobius"/>
    </source>
</evidence>
<dbReference type="AlphaFoldDB" id="A0A6N6VH16"/>
<dbReference type="Proteomes" id="UP000468901">
    <property type="component" value="Unassembled WGS sequence"/>
</dbReference>
<gene>
    <name evidence="2" type="ORF">F2P47_11125</name>
</gene>
<name>A0A6N6VH16_9HYPH</name>
<evidence type="ECO:0000313" key="2">
    <source>
        <dbReference type="EMBL" id="KAB7739628.1"/>
    </source>
</evidence>
<organism evidence="2 3">
    <name type="scientific">Parvibaculum sedimenti</name>
    <dbReference type="NCBI Taxonomy" id="2608632"/>
    <lineage>
        <taxon>Bacteria</taxon>
        <taxon>Pseudomonadati</taxon>
        <taxon>Pseudomonadota</taxon>
        <taxon>Alphaproteobacteria</taxon>
        <taxon>Hyphomicrobiales</taxon>
        <taxon>Parvibaculaceae</taxon>
        <taxon>Parvibaculum</taxon>
    </lineage>
</organism>
<evidence type="ECO:0000313" key="3">
    <source>
        <dbReference type="Proteomes" id="UP000468901"/>
    </source>
</evidence>
<accession>A0A6N6VH16</accession>
<feature type="transmembrane region" description="Helical" evidence="1">
    <location>
        <begin position="15"/>
        <end position="39"/>
    </location>
</feature>
<sequence length="114" mass="12341">MARAYHAPANLTERCLLSVIGILAAFMTLVHGMLTMSALPPLTVKQDIEVYWTIATLGIWVPAICLFCSILGVMIQGKATVAMLVLSPIISIGAYCLYTYVAIEPFLMQLAVGH</sequence>
<keyword evidence="3" id="KW-1185">Reference proteome</keyword>
<reference evidence="2 3" key="1">
    <citation type="submission" date="2019-09" db="EMBL/GenBank/DDBJ databases">
        <title>Parvibaculum sedimenti sp. nov., isolated from sediment.</title>
        <authorList>
            <person name="Wang Y."/>
        </authorList>
    </citation>
    <scope>NUCLEOTIDE SEQUENCE [LARGE SCALE GENOMIC DNA]</scope>
    <source>
        <strain evidence="2 3">HXT-9</strain>
    </source>
</reference>
<keyword evidence="1" id="KW-1133">Transmembrane helix</keyword>
<proteinExistence type="predicted"/>